<dbReference type="OrthoDB" id="25954at2"/>
<dbReference type="EMBL" id="JHAC01000048">
    <property type="protein sequence ID" value="EYB67187.1"/>
    <property type="molecule type" value="Genomic_DNA"/>
</dbReference>
<evidence type="ECO:0000256" key="5">
    <source>
        <dbReference type="PIRSR" id="PIRSR601486-1"/>
    </source>
</evidence>
<organism evidence="7 8">
    <name type="scientific">Deinococcus phoenicis</name>
    <dbReference type="NCBI Taxonomy" id="1476583"/>
    <lineage>
        <taxon>Bacteria</taxon>
        <taxon>Thermotogati</taxon>
        <taxon>Deinococcota</taxon>
        <taxon>Deinococci</taxon>
        <taxon>Deinococcales</taxon>
        <taxon>Deinococcaceae</taxon>
        <taxon>Deinococcus</taxon>
    </lineage>
</organism>
<keyword evidence="6" id="KW-0812">Transmembrane</keyword>
<dbReference type="GO" id="GO:0020037">
    <property type="term" value="F:heme binding"/>
    <property type="evidence" value="ECO:0007669"/>
    <property type="project" value="InterPro"/>
</dbReference>
<comment type="caution">
    <text evidence="7">The sequence shown here is derived from an EMBL/GenBank/DDBJ whole genome shotgun (WGS) entry which is preliminary data.</text>
</comment>
<sequence>MTPGPLLTTSPLPGFGQGVLEATPGRLPEAAGLLVPHDGGPVADMRDRPDRWARLSLLSDAVRRGVPVLAWGTGAALAGRVLGARVWPGDGTDGAAEWTEAPRGAVVELWRGALPLLWRAERITAWAGVALPGSLREEFLTSLTPAAPRRPGTPLEALGGEAALRPMLADFYARARADELLGPVFEAHVADWEANLDHVTAFWVTMLGGGAVWRGNLNGVHAGLGIRGAHLTRWLALFGAAASAHFPAGAAALLISRAEAMGARLGQRAQGNRPHVRRVP</sequence>
<keyword evidence="6" id="KW-0472">Membrane</keyword>
<dbReference type="SUPFAM" id="SSF46458">
    <property type="entry name" value="Globin-like"/>
    <property type="match status" value="1"/>
</dbReference>
<evidence type="ECO:0000256" key="6">
    <source>
        <dbReference type="SAM" id="Phobius"/>
    </source>
</evidence>
<dbReference type="InterPro" id="IPR012292">
    <property type="entry name" value="Globin/Proto"/>
</dbReference>
<proteinExistence type="predicted"/>
<dbReference type="Gene3D" id="1.10.490.10">
    <property type="entry name" value="Globins"/>
    <property type="match status" value="1"/>
</dbReference>
<keyword evidence="4 5" id="KW-0408">Iron</keyword>
<dbReference type="InterPro" id="IPR009050">
    <property type="entry name" value="Globin-like_sf"/>
</dbReference>
<dbReference type="PATRIC" id="fig|1476583.3.peg.2798"/>
<evidence type="ECO:0000313" key="7">
    <source>
        <dbReference type="EMBL" id="EYB67187.1"/>
    </source>
</evidence>
<keyword evidence="3 5" id="KW-0479">Metal-binding</keyword>
<name>A0A016QMS6_9DEIO</name>
<dbReference type="GO" id="GO:0046872">
    <property type="term" value="F:metal ion binding"/>
    <property type="evidence" value="ECO:0007669"/>
    <property type="project" value="UniProtKB-KW"/>
</dbReference>
<dbReference type="RefSeq" id="WP_034359135.1">
    <property type="nucleotide sequence ID" value="NZ_JHAC01000048.1"/>
</dbReference>
<evidence type="ECO:0000256" key="1">
    <source>
        <dbReference type="ARBA" id="ARBA00022448"/>
    </source>
</evidence>
<reference evidence="7 8" key="1">
    <citation type="submission" date="2014-03" db="EMBL/GenBank/DDBJ databases">
        <title>Draft genome sequence of Deinococcus phoenicis 1P10ME.</title>
        <authorList>
            <person name="Stepanov V.G."/>
            <person name="Vaishampayan P."/>
            <person name="Venkateswaran K."/>
            <person name="Fox G.E."/>
        </authorList>
    </citation>
    <scope>NUCLEOTIDE SEQUENCE [LARGE SCALE GENOMIC DNA]</scope>
    <source>
        <strain evidence="7 8">1P10ME</strain>
    </source>
</reference>
<evidence type="ECO:0000313" key="8">
    <source>
        <dbReference type="Proteomes" id="UP000020492"/>
    </source>
</evidence>
<feature type="binding site" description="distal binding residue" evidence="5">
    <location>
        <position position="198"/>
    </location>
    <ligand>
        <name>heme</name>
        <dbReference type="ChEBI" id="CHEBI:30413"/>
    </ligand>
    <ligandPart>
        <name>Fe</name>
        <dbReference type="ChEBI" id="CHEBI:18248"/>
    </ligandPart>
</feature>
<dbReference type="Proteomes" id="UP000020492">
    <property type="component" value="Unassembled WGS sequence"/>
</dbReference>
<dbReference type="GO" id="GO:0019825">
    <property type="term" value="F:oxygen binding"/>
    <property type="evidence" value="ECO:0007669"/>
    <property type="project" value="InterPro"/>
</dbReference>
<keyword evidence="8" id="KW-1185">Reference proteome</keyword>
<keyword evidence="1" id="KW-0813">Transport</keyword>
<dbReference type="CDD" id="cd08916">
    <property type="entry name" value="TrHb3_P"/>
    <property type="match status" value="1"/>
</dbReference>
<dbReference type="Pfam" id="PF01152">
    <property type="entry name" value="Bac_globin"/>
    <property type="match status" value="1"/>
</dbReference>
<dbReference type="AlphaFoldDB" id="A0A016QMS6"/>
<dbReference type="STRING" id="1476583.DEIPH_ctg050orf0038"/>
<feature type="binding site" description="distal binding residue" evidence="5">
    <location>
        <position position="221"/>
    </location>
    <ligand>
        <name>heme</name>
        <dbReference type="ChEBI" id="CHEBI:30413"/>
    </ligand>
    <ligandPart>
        <name>Fe</name>
        <dbReference type="ChEBI" id="CHEBI:18248"/>
    </ligandPart>
</feature>
<dbReference type="eggNOG" id="COG2346">
    <property type="taxonomic scope" value="Bacteria"/>
</dbReference>
<protein>
    <submittedName>
        <fullName evidence="7">Globin</fullName>
    </submittedName>
</protein>
<evidence type="ECO:0000256" key="2">
    <source>
        <dbReference type="ARBA" id="ARBA00022617"/>
    </source>
</evidence>
<keyword evidence="6" id="KW-1133">Transmembrane helix</keyword>
<accession>A0A016QMS6</accession>
<dbReference type="InterPro" id="IPR001486">
    <property type="entry name" value="Hemoglobin_trunc"/>
</dbReference>
<evidence type="ECO:0000256" key="3">
    <source>
        <dbReference type="ARBA" id="ARBA00022723"/>
    </source>
</evidence>
<keyword evidence="2 5" id="KW-0349">Heme</keyword>
<gene>
    <name evidence="7" type="ORF">DEIPH_ctg050orf0038</name>
</gene>
<evidence type="ECO:0000256" key="4">
    <source>
        <dbReference type="ARBA" id="ARBA00023004"/>
    </source>
</evidence>
<feature type="transmembrane region" description="Helical" evidence="6">
    <location>
        <begin position="234"/>
        <end position="255"/>
    </location>
</feature>